<protein>
    <submittedName>
        <fullName evidence="1">Uncharacterized protein</fullName>
    </submittedName>
</protein>
<gene>
    <name evidence="1" type="ORF">NE237_011569</name>
</gene>
<keyword evidence="2" id="KW-1185">Reference proteome</keyword>
<evidence type="ECO:0000313" key="1">
    <source>
        <dbReference type="EMBL" id="KAJ4954786.1"/>
    </source>
</evidence>
<dbReference type="OrthoDB" id="419598at2759"/>
<dbReference type="EMBL" id="JAMYWD010000011">
    <property type="protein sequence ID" value="KAJ4954786.1"/>
    <property type="molecule type" value="Genomic_DNA"/>
</dbReference>
<name>A0A9Q0GV69_9MAGN</name>
<accession>A0A9Q0GV69</accession>
<sequence>MEWLHCAQSAGLLVEIVHYDQKAVGIDAKKAFPFSNMHFYAEPRTGKNILCWSCTLKDLKENFNEYVKIGQHKKPMKFVIDDMILDFSASKLIYLVKSHNGLREFLYFYIIVHAFSYHQCKCIQ</sequence>
<evidence type="ECO:0000313" key="2">
    <source>
        <dbReference type="Proteomes" id="UP001141806"/>
    </source>
</evidence>
<proteinExistence type="predicted"/>
<dbReference type="Proteomes" id="UP001141806">
    <property type="component" value="Unassembled WGS sequence"/>
</dbReference>
<reference evidence="1" key="1">
    <citation type="journal article" date="2023" name="Plant J.">
        <title>The genome of the king protea, Protea cynaroides.</title>
        <authorList>
            <person name="Chang J."/>
            <person name="Duong T.A."/>
            <person name="Schoeman C."/>
            <person name="Ma X."/>
            <person name="Roodt D."/>
            <person name="Barker N."/>
            <person name="Li Z."/>
            <person name="Van de Peer Y."/>
            <person name="Mizrachi E."/>
        </authorList>
    </citation>
    <scope>NUCLEOTIDE SEQUENCE</scope>
    <source>
        <tissue evidence="1">Young leaves</tissue>
    </source>
</reference>
<organism evidence="1 2">
    <name type="scientific">Protea cynaroides</name>
    <dbReference type="NCBI Taxonomy" id="273540"/>
    <lineage>
        <taxon>Eukaryota</taxon>
        <taxon>Viridiplantae</taxon>
        <taxon>Streptophyta</taxon>
        <taxon>Embryophyta</taxon>
        <taxon>Tracheophyta</taxon>
        <taxon>Spermatophyta</taxon>
        <taxon>Magnoliopsida</taxon>
        <taxon>Proteales</taxon>
        <taxon>Proteaceae</taxon>
        <taxon>Protea</taxon>
    </lineage>
</organism>
<comment type="caution">
    <text evidence="1">The sequence shown here is derived from an EMBL/GenBank/DDBJ whole genome shotgun (WGS) entry which is preliminary data.</text>
</comment>
<dbReference type="AlphaFoldDB" id="A0A9Q0GV69"/>